<evidence type="ECO:0000256" key="1">
    <source>
        <dbReference type="SAM" id="Phobius"/>
    </source>
</evidence>
<dbReference type="EMBL" id="QURN01000004">
    <property type="protein sequence ID" value="RFC68445.1"/>
    <property type="molecule type" value="Genomic_DNA"/>
</dbReference>
<keyword evidence="1" id="KW-1133">Transmembrane helix</keyword>
<name>A0A371XGU2_9HYPH</name>
<feature type="transmembrane region" description="Helical" evidence="1">
    <location>
        <begin position="110"/>
        <end position="132"/>
    </location>
</feature>
<feature type="transmembrane region" description="Helical" evidence="1">
    <location>
        <begin position="36"/>
        <end position="54"/>
    </location>
</feature>
<evidence type="ECO:0000313" key="3">
    <source>
        <dbReference type="Proteomes" id="UP000262379"/>
    </source>
</evidence>
<protein>
    <submittedName>
        <fullName evidence="2">DUF1295 domain-containing protein</fullName>
    </submittedName>
</protein>
<proteinExistence type="predicted"/>
<organism evidence="2 3">
    <name type="scientific">Mesorhizobium denitrificans</name>
    <dbReference type="NCBI Taxonomy" id="2294114"/>
    <lineage>
        <taxon>Bacteria</taxon>
        <taxon>Pseudomonadati</taxon>
        <taxon>Pseudomonadota</taxon>
        <taxon>Alphaproteobacteria</taxon>
        <taxon>Hyphomicrobiales</taxon>
        <taxon>Phyllobacteriaceae</taxon>
        <taxon>Mesorhizobium</taxon>
    </lineage>
</organism>
<keyword evidence="3" id="KW-1185">Reference proteome</keyword>
<dbReference type="Pfam" id="PF06966">
    <property type="entry name" value="DUF1295"/>
    <property type="match status" value="1"/>
</dbReference>
<sequence>MCATAMFFAVAVLSSLVMCGAWLVVAGGSKFGWIDASWSFLVGLAGVVVSLFPIEGWEAEFWRRTVVATVALAWSLRLGLHIVSRTLRGKDDPRYVALKAEWGANWRGRLFWFLQIQAAVALLLAVTIFMAARNPQQGLHWSDLAGLTLLVIAVVGEGIADAQLSRFARNTNDRDAVCDAGLWSLSRHPNYFFQWLGWLGYAVVAIGPSGTWPWGWCALLGPLMMYLLLTRASGIPPLEKHMMQTRGAAYAQYQKRVNAFWPGFQRSGSTA</sequence>
<comment type="caution">
    <text evidence="2">The sequence shown here is derived from an EMBL/GenBank/DDBJ whole genome shotgun (WGS) entry which is preliminary data.</text>
</comment>
<dbReference type="PANTHER" id="PTHR32251">
    <property type="entry name" value="3-OXO-5-ALPHA-STEROID 4-DEHYDROGENASE"/>
    <property type="match status" value="1"/>
</dbReference>
<keyword evidence="1" id="KW-0812">Transmembrane</keyword>
<dbReference type="RefSeq" id="WP_116622881.1">
    <property type="nucleotide sequence ID" value="NZ_QURN01000004.1"/>
</dbReference>
<dbReference type="Gene3D" id="1.20.120.1630">
    <property type="match status" value="1"/>
</dbReference>
<dbReference type="PANTHER" id="PTHR32251:SF17">
    <property type="entry name" value="STEROID 5-ALPHA REDUCTASE C-TERMINAL DOMAIN-CONTAINING PROTEIN"/>
    <property type="match status" value="1"/>
</dbReference>
<accession>A0A371XGU2</accession>
<dbReference type="Proteomes" id="UP000262379">
    <property type="component" value="Unassembled WGS sequence"/>
</dbReference>
<gene>
    <name evidence="2" type="ORF">DY251_05580</name>
</gene>
<keyword evidence="1" id="KW-0472">Membrane</keyword>
<dbReference type="InterPro" id="IPR010721">
    <property type="entry name" value="UstE-like"/>
</dbReference>
<dbReference type="GO" id="GO:0016020">
    <property type="term" value="C:membrane"/>
    <property type="evidence" value="ECO:0007669"/>
    <property type="project" value="TreeGrafter"/>
</dbReference>
<dbReference type="PROSITE" id="PS50244">
    <property type="entry name" value="S5A_REDUCTASE"/>
    <property type="match status" value="1"/>
</dbReference>
<dbReference type="AlphaFoldDB" id="A0A371XGU2"/>
<evidence type="ECO:0000313" key="2">
    <source>
        <dbReference type="EMBL" id="RFC68445.1"/>
    </source>
</evidence>
<reference evidence="3" key="1">
    <citation type="submission" date="2018-08" db="EMBL/GenBank/DDBJ databases">
        <authorList>
            <person name="Im W.T."/>
        </authorList>
    </citation>
    <scope>NUCLEOTIDE SEQUENCE [LARGE SCALE GENOMIC DNA]</scope>
    <source>
        <strain evidence="3">LA-28</strain>
    </source>
</reference>